<sequence>MPSHEVAIIIPHYNDEIRLSRCLRALMPQLREGIHVIVVDNNSPRPPEVPAPIHLVIEPRKGAAHARNRGVFETKAHRIFFIDSDCVPAPNWVETGLRTCHRADLVGGKVTIFDETAPPRSGAEAFETVFAFDFQHYIENLGFSGSGNLLTHRGVFDTIGGFRDGLSEDFDWCQRARAAGFSLVFEPTLSVGHPSRSDWPTLKCKWRRLTRESFGLNGCSPRARLRWALRALAMPASIVVHASRVLRSPKLDHAERMRALITLARQRFQRMGWMLKQAAGFDI</sequence>
<dbReference type="EMBL" id="FTOQ01000013">
    <property type="protein sequence ID" value="SIT06907.1"/>
    <property type="molecule type" value="Genomic_DNA"/>
</dbReference>
<gene>
    <name evidence="5" type="ORF">SAMN05421759_11385</name>
</gene>
<evidence type="ECO:0000313" key="6">
    <source>
        <dbReference type="Proteomes" id="UP000186684"/>
    </source>
</evidence>
<evidence type="ECO:0000256" key="1">
    <source>
        <dbReference type="ARBA" id="ARBA00006739"/>
    </source>
</evidence>
<dbReference type="Proteomes" id="UP000186684">
    <property type="component" value="Unassembled WGS sequence"/>
</dbReference>
<evidence type="ECO:0000256" key="2">
    <source>
        <dbReference type="ARBA" id="ARBA00022676"/>
    </source>
</evidence>
<organism evidence="5 6">
    <name type="scientific">Roseivivax lentus</name>
    <dbReference type="NCBI Taxonomy" id="633194"/>
    <lineage>
        <taxon>Bacteria</taxon>
        <taxon>Pseudomonadati</taxon>
        <taxon>Pseudomonadota</taxon>
        <taxon>Alphaproteobacteria</taxon>
        <taxon>Rhodobacterales</taxon>
        <taxon>Roseobacteraceae</taxon>
        <taxon>Roseivivax</taxon>
    </lineage>
</organism>
<dbReference type="OrthoDB" id="6653642at2"/>
<accession>A0A1N7P8P5</accession>
<reference evidence="6" key="1">
    <citation type="submission" date="2017-01" db="EMBL/GenBank/DDBJ databases">
        <authorList>
            <person name="Varghese N."/>
            <person name="Submissions S."/>
        </authorList>
    </citation>
    <scope>NUCLEOTIDE SEQUENCE [LARGE SCALE GENOMIC DNA]</scope>
    <source>
        <strain evidence="6">DSM 29430</strain>
    </source>
</reference>
<keyword evidence="3 5" id="KW-0808">Transferase</keyword>
<dbReference type="STRING" id="633194.SAMN05421759_11385"/>
<protein>
    <submittedName>
        <fullName evidence="5">Glycosyltransferase, GT2 family</fullName>
    </submittedName>
</protein>
<evidence type="ECO:0000313" key="5">
    <source>
        <dbReference type="EMBL" id="SIT06907.1"/>
    </source>
</evidence>
<dbReference type="RefSeq" id="WP_083950677.1">
    <property type="nucleotide sequence ID" value="NZ_FTOQ01000013.1"/>
</dbReference>
<dbReference type="AlphaFoldDB" id="A0A1N7P8P5"/>
<dbReference type="CDD" id="cd00761">
    <property type="entry name" value="Glyco_tranf_GTA_type"/>
    <property type="match status" value="1"/>
</dbReference>
<proteinExistence type="inferred from homology"/>
<comment type="similarity">
    <text evidence="1">Belongs to the glycosyltransferase 2 family.</text>
</comment>
<feature type="domain" description="Glycosyltransferase 2-like" evidence="4">
    <location>
        <begin position="8"/>
        <end position="126"/>
    </location>
</feature>
<keyword evidence="6" id="KW-1185">Reference proteome</keyword>
<keyword evidence="2" id="KW-0328">Glycosyltransferase</keyword>
<dbReference type="SUPFAM" id="SSF53448">
    <property type="entry name" value="Nucleotide-diphospho-sugar transferases"/>
    <property type="match status" value="1"/>
</dbReference>
<dbReference type="PANTHER" id="PTHR43179">
    <property type="entry name" value="RHAMNOSYLTRANSFERASE WBBL"/>
    <property type="match status" value="1"/>
</dbReference>
<dbReference type="Pfam" id="PF00535">
    <property type="entry name" value="Glycos_transf_2"/>
    <property type="match status" value="1"/>
</dbReference>
<evidence type="ECO:0000256" key="3">
    <source>
        <dbReference type="ARBA" id="ARBA00022679"/>
    </source>
</evidence>
<dbReference type="PANTHER" id="PTHR43179:SF12">
    <property type="entry name" value="GALACTOFURANOSYLTRANSFERASE GLFT2"/>
    <property type="match status" value="1"/>
</dbReference>
<name>A0A1N7P8P5_9RHOB</name>
<evidence type="ECO:0000259" key="4">
    <source>
        <dbReference type="Pfam" id="PF00535"/>
    </source>
</evidence>
<dbReference type="GO" id="GO:0016757">
    <property type="term" value="F:glycosyltransferase activity"/>
    <property type="evidence" value="ECO:0007669"/>
    <property type="project" value="UniProtKB-KW"/>
</dbReference>
<dbReference type="InterPro" id="IPR029044">
    <property type="entry name" value="Nucleotide-diphossugar_trans"/>
</dbReference>
<dbReference type="InterPro" id="IPR001173">
    <property type="entry name" value="Glyco_trans_2-like"/>
</dbReference>
<dbReference type="Gene3D" id="3.90.550.10">
    <property type="entry name" value="Spore Coat Polysaccharide Biosynthesis Protein SpsA, Chain A"/>
    <property type="match status" value="1"/>
</dbReference>